<dbReference type="OrthoDB" id="4303152at2"/>
<evidence type="ECO:0000313" key="3">
    <source>
        <dbReference type="EMBL" id="RKN16799.1"/>
    </source>
</evidence>
<dbReference type="SMART" id="SM00530">
    <property type="entry name" value="HTH_XRE"/>
    <property type="match status" value="1"/>
</dbReference>
<dbReference type="SUPFAM" id="SSF47413">
    <property type="entry name" value="lambda repressor-like DNA-binding domains"/>
    <property type="match status" value="1"/>
</dbReference>
<evidence type="ECO:0000313" key="5">
    <source>
        <dbReference type="Proteomes" id="UP000275024"/>
    </source>
</evidence>
<dbReference type="Pfam" id="PF19054">
    <property type="entry name" value="DUF5753"/>
    <property type="match status" value="1"/>
</dbReference>
<dbReference type="EMBL" id="RBDX01000028">
    <property type="protein sequence ID" value="RKN05266.1"/>
    <property type="molecule type" value="Genomic_DNA"/>
</dbReference>
<feature type="domain" description="HTH cro/C1-type" evidence="1">
    <location>
        <begin position="18"/>
        <end position="72"/>
    </location>
</feature>
<dbReference type="PROSITE" id="PS50943">
    <property type="entry name" value="HTH_CROC1"/>
    <property type="match status" value="1"/>
</dbReference>
<organism evidence="2 5">
    <name type="scientific">Streptomyces radicis</name>
    <dbReference type="NCBI Taxonomy" id="1750517"/>
    <lineage>
        <taxon>Bacteria</taxon>
        <taxon>Bacillati</taxon>
        <taxon>Actinomycetota</taxon>
        <taxon>Actinomycetes</taxon>
        <taxon>Kitasatosporales</taxon>
        <taxon>Streptomycetaceae</taxon>
        <taxon>Streptomyces</taxon>
    </lineage>
</organism>
<comment type="caution">
    <text evidence="2">The sequence shown here is derived from an EMBL/GenBank/DDBJ whole genome shotgun (WGS) entry which is preliminary data.</text>
</comment>
<dbReference type="Proteomes" id="UP000275024">
    <property type="component" value="Unassembled WGS sequence"/>
</dbReference>
<gene>
    <name evidence="3" type="ORF">D7318_25475</name>
    <name evidence="2" type="ORF">D7319_26110</name>
</gene>
<sequence>MPQEDMPTMRSRRLGGELRQLRTAAGLTVQEAADALECGHPKISQIETGRRGIRQIDLTLLLNLYGVEDDQYRVNLKRLAKEIHKVDWWSNAGPLFHDSLKDYLTLESDSQLVRSYENQVLPGLLQTEAYMRQVIAATNADRVDPLVNARLKRQEHLENQAGFMLRAIIDVPALHRIPGTREEVGEQIEHLLRQSKLPNVNIQVLPLDAALPINQWPPFTIFSLRGEPPADVVWLEHITGGTMLEQRQDVPHYTKTWDELTAAALSPAASKRYLRDLIKEA</sequence>
<dbReference type="RefSeq" id="WP_120699565.1">
    <property type="nucleotide sequence ID" value="NZ_RBDX01000028.1"/>
</dbReference>
<name>A0A3A9WCB2_9ACTN</name>
<dbReference type="GO" id="GO:0003677">
    <property type="term" value="F:DNA binding"/>
    <property type="evidence" value="ECO:0007669"/>
    <property type="project" value="InterPro"/>
</dbReference>
<reference evidence="4 5" key="1">
    <citation type="submission" date="2018-09" db="EMBL/GenBank/DDBJ databases">
        <title>Streptomyces sp. nov. DS1-2, an endophytic actinomycete isolated from roots of Dendrobium scabrilingue.</title>
        <authorList>
            <person name="Kuncharoen N."/>
            <person name="Kudo T."/>
            <person name="Ohkuma M."/>
            <person name="Yuki M."/>
            <person name="Tanasupawat S."/>
        </authorList>
    </citation>
    <scope>NUCLEOTIDE SEQUENCE [LARGE SCALE GENOMIC DNA]</scope>
    <source>
        <strain evidence="2 5">AZ1-7</strain>
        <strain evidence="3 4">DS1-2</strain>
    </source>
</reference>
<proteinExistence type="predicted"/>
<keyword evidence="4" id="KW-1185">Reference proteome</keyword>
<dbReference type="Gene3D" id="1.10.260.40">
    <property type="entry name" value="lambda repressor-like DNA-binding domains"/>
    <property type="match status" value="1"/>
</dbReference>
<dbReference type="InterPro" id="IPR010982">
    <property type="entry name" value="Lambda_DNA-bd_dom_sf"/>
</dbReference>
<dbReference type="CDD" id="cd00093">
    <property type="entry name" value="HTH_XRE"/>
    <property type="match status" value="1"/>
</dbReference>
<dbReference type="AlphaFoldDB" id="A0A3A9WCB2"/>
<dbReference type="Pfam" id="PF13560">
    <property type="entry name" value="HTH_31"/>
    <property type="match status" value="1"/>
</dbReference>
<dbReference type="InterPro" id="IPR001387">
    <property type="entry name" value="Cro/C1-type_HTH"/>
</dbReference>
<protein>
    <submittedName>
        <fullName evidence="2">XRE family transcriptional regulator</fullName>
    </submittedName>
</protein>
<dbReference type="EMBL" id="RBDY01000026">
    <property type="protein sequence ID" value="RKN16799.1"/>
    <property type="molecule type" value="Genomic_DNA"/>
</dbReference>
<evidence type="ECO:0000313" key="4">
    <source>
        <dbReference type="Proteomes" id="UP000268652"/>
    </source>
</evidence>
<evidence type="ECO:0000313" key="2">
    <source>
        <dbReference type="EMBL" id="RKN05266.1"/>
    </source>
</evidence>
<dbReference type="InterPro" id="IPR043917">
    <property type="entry name" value="DUF5753"/>
</dbReference>
<accession>A0A3A9WCB2</accession>
<dbReference type="Proteomes" id="UP000268652">
    <property type="component" value="Unassembled WGS sequence"/>
</dbReference>
<evidence type="ECO:0000259" key="1">
    <source>
        <dbReference type="PROSITE" id="PS50943"/>
    </source>
</evidence>